<protein>
    <submittedName>
        <fullName evidence="1">Uncharacterized protein</fullName>
    </submittedName>
</protein>
<organism evidence="1">
    <name type="scientific">marine sediment metagenome</name>
    <dbReference type="NCBI Taxonomy" id="412755"/>
    <lineage>
        <taxon>unclassified sequences</taxon>
        <taxon>metagenomes</taxon>
        <taxon>ecological metagenomes</taxon>
    </lineage>
</organism>
<name>A0A0F9V4Q4_9ZZZZ</name>
<dbReference type="EMBL" id="LAZR01000681">
    <property type="protein sequence ID" value="KKN60833.1"/>
    <property type="molecule type" value="Genomic_DNA"/>
</dbReference>
<reference evidence="1" key="1">
    <citation type="journal article" date="2015" name="Nature">
        <title>Complex archaea that bridge the gap between prokaryotes and eukaryotes.</title>
        <authorList>
            <person name="Spang A."/>
            <person name="Saw J.H."/>
            <person name="Jorgensen S.L."/>
            <person name="Zaremba-Niedzwiedzka K."/>
            <person name="Martijn J."/>
            <person name="Lind A.E."/>
            <person name="van Eijk R."/>
            <person name="Schleper C."/>
            <person name="Guy L."/>
            <person name="Ettema T.J."/>
        </authorList>
    </citation>
    <scope>NUCLEOTIDE SEQUENCE</scope>
</reference>
<gene>
    <name evidence="1" type="ORF">LCGC14_0528200</name>
</gene>
<proteinExistence type="predicted"/>
<accession>A0A0F9V4Q4</accession>
<comment type="caution">
    <text evidence="1">The sequence shown here is derived from an EMBL/GenBank/DDBJ whole genome shotgun (WGS) entry which is preliminary data.</text>
</comment>
<dbReference type="AlphaFoldDB" id="A0A0F9V4Q4"/>
<evidence type="ECO:0000313" key="1">
    <source>
        <dbReference type="EMBL" id="KKN60833.1"/>
    </source>
</evidence>
<sequence length="132" mass="14661">MTSVLFSGVLIFALRWQANWIANRTKEELRLLNTSLDVERASWVLESLIELKTEEIQEMPSELLEAVTRNLFSEGASAHQVEAPLNELADILQQGAKSVKIKLGENEVELDASALKKIIKASDKASRSAPQT</sequence>